<evidence type="ECO:0000313" key="2">
    <source>
        <dbReference type="EMBL" id="NEK20885.1"/>
    </source>
</evidence>
<dbReference type="InterPro" id="IPR017516">
    <property type="entry name" value="AbrB_dup"/>
</dbReference>
<dbReference type="Pfam" id="PF05145">
    <property type="entry name" value="AbrB"/>
    <property type="match status" value="1"/>
</dbReference>
<dbReference type="PANTHER" id="PTHR38457">
    <property type="entry name" value="REGULATOR ABRB-RELATED"/>
    <property type="match status" value="1"/>
</dbReference>
<comment type="caution">
    <text evidence="2">The sequence shown here is derived from an EMBL/GenBank/DDBJ whole genome shotgun (WGS) entry which is preliminary data.</text>
</comment>
<dbReference type="Proteomes" id="UP000468591">
    <property type="component" value="Unassembled WGS sequence"/>
</dbReference>
<dbReference type="GO" id="GO:0010468">
    <property type="term" value="P:regulation of gene expression"/>
    <property type="evidence" value="ECO:0007669"/>
    <property type="project" value="InterPro"/>
</dbReference>
<feature type="transmembrane region" description="Helical" evidence="1">
    <location>
        <begin position="227"/>
        <end position="252"/>
    </location>
</feature>
<keyword evidence="1" id="KW-1133">Transmembrane helix</keyword>
<feature type="transmembrane region" description="Helical" evidence="1">
    <location>
        <begin position="309"/>
        <end position="342"/>
    </location>
</feature>
<feature type="transmembrane region" description="Helical" evidence="1">
    <location>
        <begin position="37"/>
        <end position="56"/>
    </location>
</feature>
<keyword evidence="3" id="KW-1185">Reference proteome</keyword>
<proteinExistence type="predicted"/>
<reference evidence="2 3" key="1">
    <citation type="submission" date="2020-01" db="EMBL/GenBank/DDBJ databases">
        <title>Sulfitobacter sediminilitoris sp. nov., isolated from a tidal flat.</title>
        <authorList>
            <person name="Park S."/>
            <person name="Yoon J.-H."/>
        </authorList>
    </citation>
    <scope>NUCLEOTIDE SEQUENCE [LARGE SCALE GENOMIC DNA]</scope>
    <source>
        <strain evidence="2 3">JBTF-M27</strain>
    </source>
</reference>
<dbReference type="InterPro" id="IPR007820">
    <property type="entry name" value="AbrB_fam"/>
</dbReference>
<dbReference type="PANTHER" id="PTHR38457:SF1">
    <property type="entry name" value="REGULATOR ABRB-RELATED"/>
    <property type="match status" value="1"/>
</dbReference>
<dbReference type="EMBL" id="JAABNT010000001">
    <property type="protein sequence ID" value="NEK20885.1"/>
    <property type="molecule type" value="Genomic_DNA"/>
</dbReference>
<gene>
    <name evidence="2" type="ORF">GV827_00520</name>
</gene>
<accession>A0A6P0C6K6</accession>
<name>A0A6P0C6K6_9RHOB</name>
<dbReference type="AlphaFoldDB" id="A0A6P0C6K6"/>
<dbReference type="RefSeq" id="WP_164351742.1">
    <property type="nucleotide sequence ID" value="NZ_JAABNT010000001.1"/>
</dbReference>
<sequence length="347" mass="35542">MQANQLSTSGKQTALTVAVGAVGALVGWMLSAPVFMLLGPAVAVSLAGLGGIKVAIDPRLRDTCFVILGLAVGAGFNADALAAMIRWPLAFGFMALVMWAILVTCRGVLVRVFGFEPRAALLAAAPGHLSFVVAMAADLGSDLARISITQSVRLLSLTILVPFIALAMGIEVSSNIAPQGMAMPYSRLIGLFVVSIGAGLLFIRLGVPAPLLMGAMVVSALGHLTNWAPGVLPEWMILPAYLVLGALIGTRFSGITFADLRRGLAAGLAVTGIAVTFAGLAAVPVAWALGMPVAHVLVAFAPGGLETMIAMGAVLGVVPGFVAACHIARLFVLTFLLPMLLARTPGS</sequence>
<feature type="transmembrane region" description="Helical" evidence="1">
    <location>
        <begin position="157"/>
        <end position="176"/>
    </location>
</feature>
<protein>
    <submittedName>
        <fullName evidence="2">AbrB family transcriptional regulator</fullName>
    </submittedName>
</protein>
<keyword evidence="1" id="KW-0812">Transmembrane</keyword>
<feature type="transmembrane region" description="Helical" evidence="1">
    <location>
        <begin position="119"/>
        <end position="137"/>
    </location>
</feature>
<dbReference type="PIRSF" id="PIRSF038991">
    <property type="entry name" value="Protein_AbrB"/>
    <property type="match status" value="1"/>
</dbReference>
<evidence type="ECO:0000313" key="3">
    <source>
        <dbReference type="Proteomes" id="UP000468591"/>
    </source>
</evidence>
<feature type="transmembrane region" description="Helical" evidence="1">
    <location>
        <begin position="188"/>
        <end position="207"/>
    </location>
</feature>
<feature type="transmembrane region" description="Helical" evidence="1">
    <location>
        <begin position="91"/>
        <end position="112"/>
    </location>
</feature>
<dbReference type="NCBIfam" id="TIGR03082">
    <property type="entry name" value="Gneg_AbrB_dup"/>
    <property type="match status" value="1"/>
</dbReference>
<feature type="transmembrane region" description="Helical" evidence="1">
    <location>
        <begin position="264"/>
        <end position="289"/>
    </location>
</feature>
<feature type="transmembrane region" description="Helical" evidence="1">
    <location>
        <begin position="63"/>
        <end position="85"/>
    </location>
</feature>
<dbReference type="GO" id="GO:0016020">
    <property type="term" value="C:membrane"/>
    <property type="evidence" value="ECO:0007669"/>
    <property type="project" value="InterPro"/>
</dbReference>
<evidence type="ECO:0000256" key="1">
    <source>
        <dbReference type="SAM" id="Phobius"/>
    </source>
</evidence>
<keyword evidence="1" id="KW-0472">Membrane</keyword>
<organism evidence="2 3">
    <name type="scientific">Sulfitobacter sediminilitoris</name>
    <dbReference type="NCBI Taxonomy" id="2698830"/>
    <lineage>
        <taxon>Bacteria</taxon>
        <taxon>Pseudomonadati</taxon>
        <taxon>Pseudomonadota</taxon>
        <taxon>Alphaproteobacteria</taxon>
        <taxon>Rhodobacterales</taxon>
        <taxon>Roseobacteraceae</taxon>
        <taxon>Sulfitobacter</taxon>
    </lineage>
</organism>
<feature type="transmembrane region" description="Helical" evidence="1">
    <location>
        <begin position="12"/>
        <end position="31"/>
    </location>
</feature>